<organism evidence="12 13">
    <name type="scientific">Marmota marmota marmota</name>
    <name type="common">Alpine marmot</name>
    <dbReference type="NCBI Taxonomy" id="9994"/>
    <lineage>
        <taxon>Eukaryota</taxon>
        <taxon>Metazoa</taxon>
        <taxon>Chordata</taxon>
        <taxon>Craniata</taxon>
        <taxon>Vertebrata</taxon>
        <taxon>Euteleostomi</taxon>
        <taxon>Mammalia</taxon>
        <taxon>Eutheria</taxon>
        <taxon>Euarchontoglires</taxon>
        <taxon>Glires</taxon>
        <taxon>Rodentia</taxon>
        <taxon>Sciuromorpha</taxon>
        <taxon>Sciuridae</taxon>
        <taxon>Xerinae</taxon>
        <taxon>Marmotini</taxon>
        <taxon>Marmota</taxon>
    </lineage>
</organism>
<evidence type="ECO:0000256" key="9">
    <source>
        <dbReference type="ARBA" id="ARBA00023136"/>
    </source>
</evidence>
<keyword evidence="5" id="KW-0999">Mitochondrion inner membrane</keyword>
<evidence type="ECO:0000313" key="13">
    <source>
        <dbReference type="Proteomes" id="UP000694407"/>
    </source>
</evidence>
<dbReference type="AlphaFoldDB" id="A0A8C6ACB4"/>
<proteinExistence type="inferred from homology"/>
<evidence type="ECO:0000256" key="8">
    <source>
        <dbReference type="ARBA" id="ARBA00023128"/>
    </source>
</evidence>
<evidence type="ECO:0000256" key="6">
    <source>
        <dbReference type="ARBA" id="ARBA00022982"/>
    </source>
</evidence>
<reference evidence="12" key="2">
    <citation type="submission" date="2025-09" db="UniProtKB">
        <authorList>
            <consortium name="Ensembl"/>
        </authorList>
    </citation>
    <scope>IDENTIFICATION</scope>
</reference>
<reference evidence="12" key="1">
    <citation type="submission" date="2025-08" db="UniProtKB">
        <authorList>
            <consortium name="Ensembl"/>
        </authorList>
    </citation>
    <scope>IDENTIFICATION</scope>
</reference>
<evidence type="ECO:0000256" key="4">
    <source>
        <dbReference type="ARBA" id="ARBA00022692"/>
    </source>
</evidence>
<evidence type="ECO:0000256" key="10">
    <source>
        <dbReference type="ARBA" id="ARBA00038186"/>
    </source>
</evidence>
<keyword evidence="9" id="KW-0472">Membrane</keyword>
<keyword evidence="2" id="KW-0813">Transport</keyword>
<evidence type="ECO:0000256" key="3">
    <source>
        <dbReference type="ARBA" id="ARBA00022660"/>
    </source>
</evidence>
<name>A0A8C6ACB4_MARMA</name>
<keyword evidence="13" id="KW-1185">Reference proteome</keyword>
<evidence type="ECO:0000256" key="7">
    <source>
        <dbReference type="ARBA" id="ARBA00022989"/>
    </source>
</evidence>
<dbReference type="Pfam" id="PF06522">
    <property type="entry name" value="B12D"/>
    <property type="match status" value="1"/>
</dbReference>
<dbReference type="PANTHER" id="PTHR14256:SF4">
    <property type="entry name" value="CYTOCHROME C OXIDASE SUBUNIT NDUFA4"/>
    <property type="match status" value="1"/>
</dbReference>
<evidence type="ECO:0000313" key="12">
    <source>
        <dbReference type="Ensembl" id="ENSMMMP00000027713.1"/>
    </source>
</evidence>
<keyword evidence="3" id="KW-0679">Respiratory chain</keyword>
<protein>
    <recommendedName>
        <fullName evidence="11">Cytochrome c oxidase subunit NDUFA4</fullName>
    </recommendedName>
</protein>
<comment type="similarity">
    <text evidence="10">Belongs to the complex IV NDUFA4 subunit family.</text>
</comment>
<dbReference type="PANTHER" id="PTHR14256">
    <property type="entry name" value="NADH-UBIQUINONE OXIDOREDUCTASE MLRQ SUBUNIT"/>
    <property type="match status" value="1"/>
</dbReference>
<keyword evidence="7" id="KW-1133">Transmembrane helix</keyword>
<dbReference type="Ensembl" id="ENSMMMT00000031350.1">
    <property type="protein sequence ID" value="ENSMMMP00000027713.1"/>
    <property type="gene ID" value="ENSMMMG00000024203.1"/>
</dbReference>
<evidence type="ECO:0000256" key="5">
    <source>
        <dbReference type="ARBA" id="ARBA00022792"/>
    </source>
</evidence>
<dbReference type="Proteomes" id="UP000694407">
    <property type="component" value="Unplaced"/>
</dbReference>
<comment type="subcellular location">
    <subcellularLocation>
        <location evidence="1">Mitochondrion inner membrane</location>
        <topology evidence="1">Single-pass membrane protein</topology>
    </subcellularLocation>
</comment>
<keyword evidence="8" id="KW-0496">Mitochondrion</keyword>
<evidence type="ECO:0000256" key="2">
    <source>
        <dbReference type="ARBA" id="ARBA00022448"/>
    </source>
</evidence>
<evidence type="ECO:0000256" key="11">
    <source>
        <dbReference type="ARBA" id="ARBA00041121"/>
    </source>
</evidence>
<dbReference type="GeneTree" id="ENSGT00940000154268"/>
<evidence type="ECO:0000256" key="1">
    <source>
        <dbReference type="ARBA" id="ARBA00004434"/>
    </source>
</evidence>
<keyword evidence="6" id="KW-0249">Electron transport</keyword>
<accession>A0A8C6ACB4</accession>
<dbReference type="InterPro" id="IPR010530">
    <property type="entry name" value="B12D"/>
</dbReference>
<sequence length="82" mass="9386">MLQTCSTRLCVRPCLIPIFVFVGAGDTRAILYVMNLAFFNPDASWHRKNNPGPWNKLGPHDQFKFDSVNMQYNTLKQEGPDL</sequence>
<dbReference type="GO" id="GO:0005743">
    <property type="term" value="C:mitochondrial inner membrane"/>
    <property type="evidence" value="ECO:0007669"/>
    <property type="project" value="UniProtKB-SubCell"/>
</dbReference>
<keyword evidence="4" id="KW-0812">Transmembrane</keyword>